<dbReference type="EMBL" id="CADCVM010000057">
    <property type="protein sequence ID" value="CAA9469835.1"/>
    <property type="molecule type" value="Genomic_DNA"/>
</dbReference>
<reference evidence="2" key="1">
    <citation type="submission" date="2020-02" db="EMBL/GenBank/DDBJ databases">
        <authorList>
            <person name="Meier V. D."/>
        </authorList>
    </citation>
    <scope>NUCLEOTIDE SEQUENCE</scope>
    <source>
        <strain evidence="2">AVDCRST_MAG05</strain>
    </source>
</reference>
<sequence length="29" mass="3075">DGLLAGLLQGGARQPPPERLSDPEVHRVP</sequence>
<feature type="region of interest" description="Disordered" evidence="1">
    <location>
        <begin position="1"/>
        <end position="29"/>
    </location>
</feature>
<evidence type="ECO:0000313" key="2">
    <source>
        <dbReference type="EMBL" id="CAA9469835.1"/>
    </source>
</evidence>
<accession>A0A6J4RHJ8</accession>
<proteinExistence type="predicted"/>
<dbReference type="AlphaFoldDB" id="A0A6J4RHJ8"/>
<feature type="non-terminal residue" evidence="2">
    <location>
        <position position="29"/>
    </location>
</feature>
<feature type="compositionally biased region" description="Basic and acidic residues" evidence="1">
    <location>
        <begin position="19"/>
        <end position="29"/>
    </location>
</feature>
<organism evidence="2">
    <name type="scientific">uncultured Rubrobacteraceae bacterium</name>
    <dbReference type="NCBI Taxonomy" id="349277"/>
    <lineage>
        <taxon>Bacteria</taxon>
        <taxon>Bacillati</taxon>
        <taxon>Actinomycetota</taxon>
        <taxon>Rubrobacteria</taxon>
        <taxon>Rubrobacterales</taxon>
        <taxon>Rubrobacteraceae</taxon>
        <taxon>environmental samples</taxon>
    </lineage>
</organism>
<gene>
    <name evidence="2" type="ORF">AVDCRST_MAG05-458</name>
</gene>
<protein>
    <submittedName>
        <fullName evidence="2">Uncharacterized protein</fullName>
    </submittedName>
</protein>
<evidence type="ECO:0000256" key="1">
    <source>
        <dbReference type="SAM" id="MobiDB-lite"/>
    </source>
</evidence>
<feature type="compositionally biased region" description="Low complexity" evidence="1">
    <location>
        <begin position="1"/>
        <end position="12"/>
    </location>
</feature>
<name>A0A6J4RHJ8_9ACTN</name>
<feature type="non-terminal residue" evidence="2">
    <location>
        <position position="1"/>
    </location>
</feature>